<dbReference type="PANTHER" id="PTHR46477">
    <property type="entry name" value="CYSTEINE/HISTIDINE-RICH C1 DOMAIN FAMILY PROTEIN"/>
    <property type="match status" value="1"/>
</dbReference>
<name>A0A6P5Z5Z1_DURZI</name>
<dbReference type="RefSeq" id="XP_022747995.1">
    <property type="nucleotide sequence ID" value="XM_022892260.1"/>
</dbReference>
<dbReference type="Proteomes" id="UP000515121">
    <property type="component" value="Unplaced"/>
</dbReference>
<organism evidence="1 2">
    <name type="scientific">Durio zibethinus</name>
    <name type="common">Durian</name>
    <dbReference type="NCBI Taxonomy" id="66656"/>
    <lineage>
        <taxon>Eukaryota</taxon>
        <taxon>Viridiplantae</taxon>
        <taxon>Streptophyta</taxon>
        <taxon>Embryophyta</taxon>
        <taxon>Tracheophyta</taxon>
        <taxon>Spermatophyta</taxon>
        <taxon>Magnoliopsida</taxon>
        <taxon>eudicotyledons</taxon>
        <taxon>Gunneridae</taxon>
        <taxon>Pentapetalae</taxon>
        <taxon>rosids</taxon>
        <taxon>malvids</taxon>
        <taxon>Malvales</taxon>
        <taxon>Malvaceae</taxon>
        <taxon>Helicteroideae</taxon>
        <taxon>Durio</taxon>
    </lineage>
</organism>
<evidence type="ECO:0000313" key="1">
    <source>
        <dbReference type="Proteomes" id="UP000515121"/>
    </source>
</evidence>
<dbReference type="PANTHER" id="PTHR46477:SF14">
    <property type="entry name" value="C1 DOMAIN FAMILY PROTEIN, PUTATIVE-RELATED"/>
    <property type="match status" value="1"/>
</dbReference>
<evidence type="ECO:0000313" key="2">
    <source>
        <dbReference type="RefSeq" id="XP_022747995.1"/>
    </source>
</evidence>
<gene>
    <name evidence="2" type="primary">LOC111297604</name>
</gene>
<proteinExistence type="predicted"/>
<keyword evidence="1" id="KW-1185">Reference proteome</keyword>
<dbReference type="KEGG" id="dzi:111297604"/>
<sequence length="201" mass="22927">MWDSSTSAMPEIFQRMRLQISQGKSTRRRQILRRLCLDIQGFLYQCFRVKNPHDLHPCCANLPLFFSLPDTDMEIYLCEEIKSKCLKCQSKKRSSGKAQGLSYVSSDGKFCYHVACLKEACLENWKKGYFQPDVIADDKNKSLALQNLAPKEVALVRDGGQSSNAMNGIKWLIIFLKLVVSAIFGEPLTLISTLFQIYDQN</sequence>
<dbReference type="OrthoDB" id="1000742at2759"/>
<dbReference type="GeneID" id="111297604"/>
<dbReference type="AlphaFoldDB" id="A0A6P5Z5Z1"/>
<reference evidence="2" key="1">
    <citation type="submission" date="2025-08" db="UniProtKB">
        <authorList>
            <consortium name="RefSeq"/>
        </authorList>
    </citation>
    <scope>IDENTIFICATION</scope>
    <source>
        <tissue evidence="2">Fruit stalk</tissue>
    </source>
</reference>
<accession>A0A6P5Z5Z1</accession>
<protein>
    <submittedName>
        <fullName evidence="2">Uncharacterized protein LOC111297604</fullName>
    </submittedName>
</protein>